<gene>
    <name evidence="3" type="ORF">cand_020690</name>
</gene>
<dbReference type="InterPro" id="IPR019140">
    <property type="entry name" value="MCM_complex-bd"/>
</dbReference>
<evidence type="ECO:0000256" key="1">
    <source>
        <dbReference type="ARBA" id="ARBA00004123"/>
    </source>
</evidence>
<name>A0A1J4MSN8_9CRYT</name>
<dbReference type="GO" id="GO:0003682">
    <property type="term" value="F:chromatin binding"/>
    <property type="evidence" value="ECO:0007669"/>
    <property type="project" value="TreeGrafter"/>
</dbReference>
<evidence type="ECO:0008006" key="5">
    <source>
        <dbReference type="Google" id="ProtNLM"/>
    </source>
</evidence>
<dbReference type="Proteomes" id="UP000186804">
    <property type="component" value="Unassembled WGS sequence"/>
</dbReference>
<dbReference type="GeneID" id="92366253"/>
<protein>
    <recommendedName>
        <fullName evidence="5">Mini-chromosome maintenance complex-binding protein</fullName>
    </recommendedName>
</protein>
<keyword evidence="2" id="KW-0539">Nucleus</keyword>
<accession>A0A1J4MSN8</accession>
<dbReference type="PANTHER" id="PTHR13489">
    <property type="entry name" value="MINI-CHROMOSOME MAINTENANCE COMPLEX-BINDING PROTEIN"/>
    <property type="match status" value="1"/>
</dbReference>
<dbReference type="GO" id="GO:0006261">
    <property type="term" value="P:DNA-templated DNA replication"/>
    <property type="evidence" value="ECO:0007669"/>
    <property type="project" value="TreeGrafter"/>
</dbReference>
<comment type="caution">
    <text evidence="3">The sequence shown here is derived from an EMBL/GenBank/DDBJ whole genome shotgun (WGS) entry which is preliminary data.</text>
</comment>
<dbReference type="VEuPathDB" id="CryptoDB:cand_020690"/>
<keyword evidence="4" id="KW-1185">Reference proteome</keyword>
<dbReference type="PANTHER" id="PTHR13489:SF0">
    <property type="entry name" value="MINI-CHROMOSOME MAINTENANCE COMPLEX-BINDING PROTEIN"/>
    <property type="match status" value="1"/>
</dbReference>
<evidence type="ECO:0000256" key="2">
    <source>
        <dbReference type="ARBA" id="ARBA00023242"/>
    </source>
</evidence>
<evidence type="ECO:0000313" key="3">
    <source>
        <dbReference type="EMBL" id="OII77087.1"/>
    </source>
</evidence>
<evidence type="ECO:0000313" key="4">
    <source>
        <dbReference type="Proteomes" id="UP000186804"/>
    </source>
</evidence>
<dbReference type="RefSeq" id="XP_067068933.1">
    <property type="nucleotide sequence ID" value="XM_067212299.1"/>
</dbReference>
<dbReference type="EMBL" id="LRBS01000045">
    <property type="protein sequence ID" value="OII77087.1"/>
    <property type="molecule type" value="Genomic_DNA"/>
</dbReference>
<organism evidence="3 4">
    <name type="scientific">Cryptosporidium andersoni</name>
    <dbReference type="NCBI Taxonomy" id="117008"/>
    <lineage>
        <taxon>Eukaryota</taxon>
        <taxon>Sar</taxon>
        <taxon>Alveolata</taxon>
        <taxon>Apicomplexa</taxon>
        <taxon>Conoidasida</taxon>
        <taxon>Coccidia</taxon>
        <taxon>Eucoccidiorida</taxon>
        <taxon>Eimeriorina</taxon>
        <taxon>Cryptosporidiidae</taxon>
        <taxon>Cryptosporidium</taxon>
    </lineage>
</organism>
<dbReference type="GO" id="GO:0005634">
    <property type="term" value="C:nucleus"/>
    <property type="evidence" value="ECO:0007669"/>
    <property type="project" value="UniProtKB-SubCell"/>
</dbReference>
<reference evidence="3 4" key="1">
    <citation type="submission" date="2016-10" db="EMBL/GenBank/DDBJ databases">
        <title>Reductive evolution of mitochondrial metabolism and differential evolution of invasion-related proteins in Cryptosporidium.</title>
        <authorList>
            <person name="Liu S."/>
            <person name="Roellig D.M."/>
            <person name="Guo Y."/>
            <person name="Li N."/>
            <person name="Frace M.A."/>
            <person name="Tang K."/>
            <person name="Zhang L."/>
            <person name="Feng Y."/>
            <person name="Xiao L."/>
        </authorList>
    </citation>
    <scope>NUCLEOTIDE SEQUENCE [LARGE SCALE GENOMIC DNA]</scope>
    <source>
        <strain evidence="3">30847</strain>
    </source>
</reference>
<dbReference type="Pfam" id="PF09739">
    <property type="entry name" value="MCM_bind"/>
    <property type="match status" value="2"/>
</dbReference>
<dbReference type="OrthoDB" id="329666at2759"/>
<comment type="subcellular location">
    <subcellularLocation>
        <location evidence="1">Nucleus</location>
    </subcellularLocation>
</comment>
<proteinExistence type="predicted"/>
<sequence>MIEGIKKHIHKTLESALTQGFTSTNCGIQGELDNEYSLIRLRGMVEFCLEPELYVYAAKYKNDTGNNKEVLSGIFKSNMKELGDNLEIIKFDTRQVYKLVPIPYLTSWAKSGGTSSHDICNCDEEFPPLNLRVYKFSQDLSQSKNNLEFHFILKSIMNFISLGDKGGELQDEFKVNELLEVIGLVEVFKVEFPDSSDASTCADLSYRGNELQINIESSVPYTMEVVGNQFKELLSNQEDELSQVICPNESFELRKVYMIHVLGYKRISNYVPIRSLTLGFDGYLAERVLAANNRDFLNKLILRGPCKNLDSLYNTLLNYIANRAFSGNLLVAEYVLLSMCARKLSNINVKDEFNINDSTQNLGCIALHISNISNHSNRLVVSNIYKVFNDLMPRLINIDVTISNLNSDNFTPWYDCNSCNFHTGLLQFPNERNLVIIDETNLEEGKLTLKGTENLLNIKSLLSNSIINYKFPAYQVPIRCEANIILLSCGTRSLIGDFILKVPLDEVLQDEFTECTNEDIISRDLLYQLRLYIALVISCTDTVYCDESVLNHVSHTFAERRQAFSKDGREQIKPDILHSWMALSRSYALLKGETDLTKQSFDYIMNLETKRMK</sequence>
<dbReference type="AlphaFoldDB" id="A0A1J4MSN8"/>